<dbReference type="CDD" id="cd11772">
    <property type="entry name" value="SH3_OSTF1"/>
    <property type="match status" value="1"/>
</dbReference>
<comment type="subcellular location">
    <subcellularLocation>
        <location evidence="1">Cytoplasm</location>
    </subcellularLocation>
</comment>
<evidence type="ECO:0000256" key="6">
    <source>
        <dbReference type="ARBA" id="ARBA00037432"/>
    </source>
</evidence>
<dbReference type="OrthoDB" id="207120at2759"/>
<dbReference type="SMART" id="SM00326">
    <property type="entry name" value="SH3"/>
    <property type="match status" value="1"/>
</dbReference>
<evidence type="ECO:0000256" key="2">
    <source>
        <dbReference type="ARBA" id="ARBA00022443"/>
    </source>
</evidence>
<dbReference type="PANTHER" id="PTHR24155">
    <property type="entry name" value="OSTEOCLAST-STIMULATING FACTOR 1"/>
    <property type="match status" value="1"/>
</dbReference>
<name>A0A8K0K4J3_LADFU</name>
<accession>A0A8K0K4J3</accession>
<evidence type="ECO:0000259" key="10">
    <source>
        <dbReference type="PROSITE" id="PS50002"/>
    </source>
</evidence>
<sequence>MATSLNAMPPKLAPKPGTVKVVRAQYNYTAQQPDELTFHEGEVMYVFDQLTDPNWWKARCGNRTGLIPSNYVETHTEEIDLPMHEAARRGNLNFLKECLQQGVSPTALDKAHNTPLHWACHAGHVECVHELLPVSGKAINYQNKLGDTPLHSAASRGHVEIVSLLLNTSVPANAHLTNAMNETPLDLASNPLVKKVLEEHLLCLKGRRLSSQASYEPKEYGSDDDSE</sequence>
<gene>
    <name evidence="11" type="ORF">J437_LFUL004345</name>
</gene>
<organism evidence="11 12">
    <name type="scientific">Ladona fulva</name>
    <name type="common">Scarce chaser dragonfly</name>
    <name type="synonym">Libellula fulva</name>
    <dbReference type="NCBI Taxonomy" id="123851"/>
    <lineage>
        <taxon>Eukaryota</taxon>
        <taxon>Metazoa</taxon>
        <taxon>Ecdysozoa</taxon>
        <taxon>Arthropoda</taxon>
        <taxon>Hexapoda</taxon>
        <taxon>Insecta</taxon>
        <taxon>Pterygota</taxon>
        <taxon>Palaeoptera</taxon>
        <taxon>Odonata</taxon>
        <taxon>Epiprocta</taxon>
        <taxon>Anisoptera</taxon>
        <taxon>Libelluloidea</taxon>
        <taxon>Libellulidae</taxon>
        <taxon>Ladona</taxon>
    </lineage>
</organism>
<dbReference type="SUPFAM" id="SSF50044">
    <property type="entry name" value="SH3-domain"/>
    <property type="match status" value="1"/>
</dbReference>
<keyword evidence="2 9" id="KW-0728">SH3 domain</keyword>
<proteinExistence type="predicted"/>
<keyword evidence="5 8" id="KW-0040">ANK repeat</keyword>
<dbReference type="EMBL" id="KZ308363">
    <property type="protein sequence ID" value="KAG8228220.1"/>
    <property type="molecule type" value="Genomic_DNA"/>
</dbReference>
<keyword evidence="12" id="KW-1185">Reference proteome</keyword>
<reference evidence="11" key="1">
    <citation type="submission" date="2013-04" db="EMBL/GenBank/DDBJ databases">
        <authorList>
            <person name="Qu J."/>
            <person name="Murali S.C."/>
            <person name="Bandaranaike D."/>
            <person name="Bellair M."/>
            <person name="Blankenburg K."/>
            <person name="Chao H."/>
            <person name="Dinh H."/>
            <person name="Doddapaneni H."/>
            <person name="Downs B."/>
            <person name="Dugan-Rocha S."/>
            <person name="Elkadiri S."/>
            <person name="Gnanaolivu R.D."/>
            <person name="Hernandez B."/>
            <person name="Javaid M."/>
            <person name="Jayaseelan J.C."/>
            <person name="Lee S."/>
            <person name="Li M."/>
            <person name="Ming W."/>
            <person name="Munidasa M."/>
            <person name="Muniz J."/>
            <person name="Nguyen L."/>
            <person name="Ongeri F."/>
            <person name="Osuji N."/>
            <person name="Pu L.-L."/>
            <person name="Puazo M."/>
            <person name="Qu C."/>
            <person name="Quiroz J."/>
            <person name="Raj R."/>
            <person name="Weissenberger G."/>
            <person name="Xin Y."/>
            <person name="Zou X."/>
            <person name="Han Y."/>
            <person name="Richards S."/>
            <person name="Worley K."/>
            <person name="Muzny D."/>
            <person name="Gibbs R."/>
        </authorList>
    </citation>
    <scope>NUCLEOTIDE SEQUENCE</scope>
    <source>
        <strain evidence="11">Sampled in the wild</strain>
    </source>
</reference>
<dbReference type="Pfam" id="PF00023">
    <property type="entry name" value="Ank"/>
    <property type="match status" value="1"/>
</dbReference>
<evidence type="ECO:0000256" key="8">
    <source>
        <dbReference type="PROSITE-ProRule" id="PRU00023"/>
    </source>
</evidence>
<dbReference type="Pfam" id="PF00018">
    <property type="entry name" value="SH3_1"/>
    <property type="match status" value="1"/>
</dbReference>
<evidence type="ECO:0000256" key="1">
    <source>
        <dbReference type="ARBA" id="ARBA00004496"/>
    </source>
</evidence>
<keyword evidence="3" id="KW-0963">Cytoplasm</keyword>
<dbReference type="SUPFAM" id="SSF48403">
    <property type="entry name" value="Ankyrin repeat"/>
    <property type="match status" value="1"/>
</dbReference>
<dbReference type="Gene3D" id="2.30.30.40">
    <property type="entry name" value="SH3 Domains"/>
    <property type="match status" value="1"/>
</dbReference>
<evidence type="ECO:0000256" key="7">
    <source>
        <dbReference type="ARBA" id="ARBA00040640"/>
    </source>
</evidence>
<dbReference type="Pfam" id="PF12796">
    <property type="entry name" value="Ank_2"/>
    <property type="match status" value="1"/>
</dbReference>
<evidence type="ECO:0000256" key="9">
    <source>
        <dbReference type="PROSITE-ProRule" id="PRU00192"/>
    </source>
</evidence>
<dbReference type="Proteomes" id="UP000792457">
    <property type="component" value="Unassembled WGS sequence"/>
</dbReference>
<feature type="repeat" description="ANK" evidence="8">
    <location>
        <begin position="111"/>
        <end position="144"/>
    </location>
</feature>
<comment type="caution">
    <text evidence="11">The sequence shown here is derived from an EMBL/GenBank/DDBJ whole genome shotgun (WGS) entry which is preliminary data.</text>
</comment>
<protein>
    <recommendedName>
        <fullName evidence="7">Osteoclast-stimulating factor 1</fullName>
    </recommendedName>
</protein>
<dbReference type="InterPro" id="IPR036770">
    <property type="entry name" value="Ankyrin_rpt-contain_sf"/>
</dbReference>
<evidence type="ECO:0000256" key="3">
    <source>
        <dbReference type="ARBA" id="ARBA00022490"/>
    </source>
</evidence>
<dbReference type="InterPro" id="IPR036028">
    <property type="entry name" value="SH3-like_dom_sf"/>
</dbReference>
<dbReference type="GO" id="GO:0007165">
    <property type="term" value="P:signal transduction"/>
    <property type="evidence" value="ECO:0007669"/>
    <property type="project" value="TreeGrafter"/>
</dbReference>
<dbReference type="InterPro" id="IPR002110">
    <property type="entry name" value="Ankyrin_rpt"/>
</dbReference>
<dbReference type="PROSITE" id="PS50088">
    <property type="entry name" value="ANK_REPEAT"/>
    <property type="match status" value="2"/>
</dbReference>
<evidence type="ECO:0000256" key="4">
    <source>
        <dbReference type="ARBA" id="ARBA00022737"/>
    </source>
</evidence>
<keyword evidence="4" id="KW-0677">Repeat</keyword>
<evidence type="ECO:0000313" key="11">
    <source>
        <dbReference type="EMBL" id="KAG8228220.1"/>
    </source>
</evidence>
<feature type="repeat" description="ANK" evidence="8">
    <location>
        <begin position="145"/>
        <end position="177"/>
    </location>
</feature>
<dbReference type="PROSITE" id="PS50002">
    <property type="entry name" value="SH3"/>
    <property type="match status" value="1"/>
</dbReference>
<dbReference type="InterPro" id="IPR001452">
    <property type="entry name" value="SH3_domain"/>
</dbReference>
<reference evidence="11" key="2">
    <citation type="submission" date="2017-10" db="EMBL/GenBank/DDBJ databases">
        <title>Ladona fulva Genome sequencing and assembly.</title>
        <authorList>
            <person name="Murali S."/>
            <person name="Richards S."/>
            <person name="Bandaranaike D."/>
            <person name="Bellair M."/>
            <person name="Blankenburg K."/>
            <person name="Chao H."/>
            <person name="Dinh H."/>
            <person name="Doddapaneni H."/>
            <person name="Dugan-Rocha S."/>
            <person name="Elkadiri S."/>
            <person name="Gnanaolivu R."/>
            <person name="Hernandez B."/>
            <person name="Skinner E."/>
            <person name="Javaid M."/>
            <person name="Lee S."/>
            <person name="Li M."/>
            <person name="Ming W."/>
            <person name="Munidasa M."/>
            <person name="Muniz J."/>
            <person name="Nguyen L."/>
            <person name="Hughes D."/>
            <person name="Osuji N."/>
            <person name="Pu L.-L."/>
            <person name="Puazo M."/>
            <person name="Qu C."/>
            <person name="Quiroz J."/>
            <person name="Raj R."/>
            <person name="Weissenberger G."/>
            <person name="Xin Y."/>
            <person name="Zou X."/>
            <person name="Han Y."/>
            <person name="Worley K."/>
            <person name="Muzny D."/>
            <person name="Gibbs R."/>
        </authorList>
    </citation>
    <scope>NUCLEOTIDE SEQUENCE</scope>
    <source>
        <strain evidence="11">Sampled in the wild</strain>
    </source>
</reference>
<evidence type="ECO:0000256" key="5">
    <source>
        <dbReference type="ARBA" id="ARBA00023043"/>
    </source>
</evidence>
<dbReference type="PANTHER" id="PTHR24155:SF10">
    <property type="entry name" value="OSTEOCLAST-STIMULATING FACTOR 1"/>
    <property type="match status" value="1"/>
</dbReference>
<dbReference type="SMART" id="SM00248">
    <property type="entry name" value="ANK"/>
    <property type="match status" value="3"/>
</dbReference>
<evidence type="ECO:0000313" key="12">
    <source>
        <dbReference type="Proteomes" id="UP000792457"/>
    </source>
</evidence>
<feature type="domain" description="SH3" evidence="10">
    <location>
        <begin position="17"/>
        <end position="77"/>
    </location>
</feature>
<dbReference type="PROSITE" id="PS50297">
    <property type="entry name" value="ANK_REP_REGION"/>
    <property type="match status" value="1"/>
</dbReference>
<dbReference type="PRINTS" id="PR00452">
    <property type="entry name" value="SH3DOMAIN"/>
</dbReference>
<dbReference type="AlphaFoldDB" id="A0A8K0K4J3"/>
<comment type="function">
    <text evidence="6">Induces bone resorption, acting probably through a signaling cascade which results in the secretion of factor(s) enhancing osteoclast formation and activity.</text>
</comment>
<dbReference type="GO" id="GO:0005737">
    <property type="term" value="C:cytoplasm"/>
    <property type="evidence" value="ECO:0007669"/>
    <property type="project" value="UniProtKB-SubCell"/>
</dbReference>
<dbReference type="Gene3D" id="1.25.40.20">
    <property type="entry name" value="Ankyrin repeat-containing domain"/>
    <property type="match status" value="1"/>
</dbReference>